<feature type="signal peptide" evidence="2">
    <location>
        <begin position="1"/>
        <end position="23"/>
    </location>
</feature>
<sequence>MTKAMGVIGALLLLALTGTTALADSIKGRLGVTGRIGFYLPTDSDYNDYKLETDAGFLGGGGLIYGITDNLAAEIEVTHTEFGANRVSDADEGDFEIVNVALGAQYRFLIPQPVLVPYAGGGLDILINDYKRPNGTNVDVDTTVGAHICGGIDYFLTKQLVLNAEMRAVIAPQVDINGPDGSGHFDPSGFAGTFGFRVFFN</sequence>
<evidence type="ECO:0000256" key="1">
    <source>
        <dbReference type="ARBA" id="ARBA00022729"/>
    </source>
</evidence>
<dbReference type="EMBL" id="AP027151">
    <property type="protein sequence ID" value="BDV41178.1"/>
    <property type="molecule type" value="Genomic_DNA"/>
</dbReference>
<proteinExistence type="predicted"/>
<dbReference type="InterPro" id="IPR027385">
    <property type="entry name" value="Beta-barrel_OMP"/>
</dbReference>
<evidence type="ECO:0000313" key="4">
    <source>
        <dbReference type="EMBL" id="BDV41178.1"/>
    </source>
</evidence>
<dbReference type="SUPFAM" id="SSF56925">
    <property type="entry name" value="OMPA-like"/>
    <property type="match status" value="1"/>
</dbReference>
<protein>
    <submittedName>
        <fullName evidence="4">Outer membrane protein</fullName>
    </submittedName>
</protein>
<dbReference type="Proteomes" id="UP001317705">
    <property type="component" value="Chromosome"/>
</dbReference>
<accession>A0ABN6VM10</accession>
<keyword evidence="5" id="KW-1185">Reference proteome</keyword>
<dbReference type="InterPro" id="IPR011250">
    <property type="entry name" value="OMP/PagP_B-barrel"/>
</dbReference>
<evidence type="ECO:0000313" key="5">
    <source>
        <dbReference type="Proteomes" id="UP001317705"/>
    </source>
</evidence>
<organism evidence="4 5">
    <name type="scientific">Geotalea uraniireducens</name>
    <dbReference type="NCBI Taxonomy" id="351604"/>
    <lineage>
        <taxon>Bacteria</taxon>
        <taxon>Pseudomonadati</taxon>
        <taxon>Thermodesulfobacteriota</taxon>
        <taxon>Desulfuromonadia</taxon>
        <taxon>Geobacterales</taxon>
        <taxon>Geobacteraceae</taxon>
        <taxon>Geotalea</taxon>
    </lineage>
</organism>
<feature type="chain" id="PRO_5045587957" evidence="2">
    <location>
        <begin position="24"/>
        <end position="201"/>
    </location>
</feature>
<dbReference type="Gene3D" id="2.40.160.20">
    <property type="match status" value="1"/>
</dbReference>
<name>A0ABN6VM10_9BACT</name>
<dbReference type="RefSeq" id="WP_282001137.1">
    <property type="nucleotide sequence ID" value="NZ_AP027151.1"/>
</dbReference>
<evidence type="ECO:0000259" key="3">
    <source>
        <dbReference type="Pfam" id="PF13505"/>
    </source>
</evidence>
<reference evidence="4 5" key="1">
    <citation type="submission" date="2022-12" db="EMBL/GenBank/DDBJ databases">
        <title>Polyphasic characterization of Geotalea uranireducens NIT-SL11 newly isolated from a complex of sewage sludge and microbially reduced graphene oxide.</title>
        <authorList>
            <person name="Xie L."/>
            <person name="Yoshida N."/>
            <person name="Meng L."/>
        </authorList>
    </citation>
    <scope>NUCLEOTIDE SEQUENCE [LARGE SCALE GENOMIC DNA]</scope>
    <source>
        <strain evidence="4 5">NIT-SL11</strain>
    </source>
</reference>
<keyword evidence="1 2" id="KW-0732">Signal</keyword>
<dbReference type="Pfam" id="PF13505">
    <property type="entry name" value="OMP_b-brl"/>
    <property type="match status" value="1"/>
</dbReference>
<evidence type="ECO:0000256" key="2">
    <source>
        <dbReference type="SAM" id="SignalP"/>
    </source>
</evidence>
<feature type="domain" description="Outer membrane protein beta-barrel" evidence="3">
    <location>
        <begin position="10"/>
        <end position="173"/>
    </location>
</feature>
<gene>
    <name evidence="4" type="ORF">GURASL_01010</name>
</gene>